<dbReference type="HOGENOM" id="CLU_445724_0_0_1"/>
<dbReference type="InParanoid" id="A7SYN4"/>
<organism evidence="3 4">
    <name type="scientific">Nematostella vectensis</name>
    <name type="common">Starlet sea anemone</name>
    <dbReference type="NCBI Taxonomy" id="45351"/>
    <lineage>
        <taxon>Eukaryota</taxon>
        <taxon>Metazoa</taxon>
        <taxon>Cnidaria</taxon>
        <taxon>Anthozoa</taxon>
        <taxon>Hexacorallia</taxon>
        <taxon>Actiniaria</taxon>
        <taxon>Edwardsiidae</taxon>
        <taxon>Nematostella</taxon>
    </lineage>
</organism>
<keyword evidence="2" id="KW-0812">Transmembrane</keyword>
<dbReference type="AlphaFoldDB" id="A7SYN4"/>
<keyword evidence="2" id="KW-0472">Membrane</keyword>
<evidence type="ECO:0000313" key="4">
    <source>
        <dbReference type="Proteomes" id="UP000001593"/>
    </source>
</evidence>
<evidence type="ECO:0000256" key="2">
    <source>
        <dbReference type="SAM" id="Phobius"/>
    </source>
</evidence>
<feature type="transmembrane region" description="Helical" evidence="2">
    <location>
        <begin position="459"/>
        <end position="481"/>
    </location>
</feature>
<sequence length="613" mass="68792">MTQARPEDDLSDLNEILQPLLDDPNSAASLTVPVDVFDPPSQVPEASVEVKDLKEVYDKTQKKTTATGSEQRIADGVVHMVVKASAQLRSIRVFVRRVEEAAQKTNDTIGAVELSVQINNHEMHKTELCVNLDSVYKTPSGSFIYWLDRVEVEDRNRWELVIFVEFIDGTNCSFQSNAFRIRTKPRATKKPDNSPFPYPSPHESDQTRSDESTGPSSKRKRMQSQNQEDHGYYDGRSTPPRTTEALLTDYLEAQRASIKELHVKKMICTPNADIAYHVELKGPYYRSKDQEEGDVVGFFEQEKTGKTVIALLTHDNAREARMAGVISRSAYLQGNVPSGNLGMTDTVCVIGIVRVKVTGPVQNGERVYASLDQPGLAVPETQIPLRRMAGKSPILLGQTLESRDAAKMSDVSLVKCFVSIVMGIQSRQMADAVSSLQDRVHNTINDAVKSEKKRFVRGLIWKSILVLVVLGLLAVLLYEFLMPGSALRYFICKRGSIRPQRDVFFTYETYDMQTPRVHGIEFTWANLKKNMGLTFRAYNRTGMHFYLNLDRCAYGGVVMVGSLLDHKKQVRGAEVFAVNSTCSGVYYEMGSGEQGQWHPYTSARDFVCIPPYN</sequence>
<name>A7SYN4_NEMVE</name>
<evidence type="ECO:0000313" key="3">
    <source>
        <dbReference type="EMBL" id="EDO31184.1"/>
    </source>
</evidence>
<dbReference type="Proteomes" id="UP000001593">
    <property type="component" value="Unassembled WGS sequence"/>
</dbReference>
<proteinExistence type="predicted"/>
<keyword evidence="2" id="KW-1133">Transmembrane helix</keyword>
<keyword evidence="4" id="KW-1185">Reference proteome</keyword>
<dbReference type="OMA" id="QINNHEM"/>
<dbReference type="EMBL" id="DS469928">
    <property type="protein sequence ID" value="EDO31184.1"/>
    <property type="molecule type" value="Genomic_DNA"/>
</dbReference>
<gene>
    <name evidence="3" type="ORF">NEMVEDRAFT_v1g248115</name>
</gene>
<accession>A7SYN4</accession>
<protein>
    <submittedName>
        <fullName evidence="3">Uncharacterized protein</fullName>
    </submittedName>
</protein>
<reference evidence="3 4" key="1">
    <citation type="journal article" date="2007" name="Science">
        <title>Sea anemone genome reveals ancestral eumetazoan gene repertoire and genomic organization.</title>
        <authorList>
            <person name="Putnam N.H."/>
            <person name="Srivastava M."/>
            <person name="Hellsten U."/>
            <person name="Dirks B."/>
            <person name="Chapman J."/>
            <person name="Salamov A."/>
            <person name="Terry A."/>
            <person name="Shapiro H."/>
            <person name="Lindquist E."/>
            <person name="Kapitonov V.V."/>
            <person name="Jurka J."/>
            <person name="Genikhovich G."/>
            <person name="Grigoriev I.V."/>
            <person name="Lucas S.M."/>
            <person name="Steele R.E."/>
            <person name="Finnerty J.R."/>
            <person name="Technau U."/>
            <person name="Martindale M.Q."/>
            <person name="Rokhsar D.S."/>
        </authorList>
    </citation>
    <scope>NUCLEOTIDE SEQUENCE [LARGE SCALE GENOMIC DNA]</scope>
    <source>
        <strain evidence="4">CH2 X CH6</strain>
    </source>
</reference>
<evidence type="ECO:0000256" key="1">
    <source>
        <dbReference type="SAM" id="MobiDB-lite"/>
    </source>
</evidence>
<feature type="compositionally biased region" description="Basic and acidic residues" evidence="1">
    <location>
        <begin position="202"/>
        <end position="211"/>
    </location>
</feature>
<feature type="region of interest" description="Disordered" evidence="1">
    <location>
        <begin position="183"/>
        <end position="240"/>
    </location>
</feature>